<protein>
    <recommendedName>
        <fullName evidence="3">DUF2188 domain-containing protein</fullName>
    </recommendedName>
</protein>
<accession>A0A7W9FED4</accession>
<evidence type="ECO:0000313" key="1">
    <source>
        <dbReference type="EMBL" id="MBB5746366.1"/>
    </source>
</evidence>
<gene>
    <name evidence="1" type="ORF">GGR13_001970</name>
</gene>
<reference evidence="1 2" key="1">
    <citation type="submission" date="2020-08" db="EMBL/GenBank/DDBJ databases">
        <title>Genomic Encyclopedia of Type Strains, Phase IV (KMG-IV): sequencing the most valuable type-strain genomes for metagenomic binning, comparative biology and taxonomic classification.</title>
        <authorList>
            <person name="Goeker M."/>
        </authorList>
    </citation>
    <scope>NUCLEOTIDE SEQUENCE [LARGE SCALE GENOMIC DNA]</scope>
    <source>
        <strain evidence="1 2">DSM 4737</strain>
    </source>
</reference>
<evidence type="ECO:0008006" key="3">
    <source>
        <dbReference type="Google" id="ProtNLM"/>
    </source>
</evidence>
<dbReference type="AlphaFoldDB" id="A0A7W9FED4"/>
<name>A0A7W9FED4_9CAUL</name>
<dbReference type="Proteomes" id="UP000545037">
    <property type="component" value="Unassembled WGS sequence"/>
</dbReference>
<comment type="caution">
    <text evidence="1">The sequence shown here is derived from an EMBL/GenBank/DDBJ whole genome shotgun (WGS) entry which is preliminary data.</text>
</comment>
<organism evidence="1 2">
    <name type="scientific">Brevundimonas variabilis</name>
    <dbReference type="NCBI Taxonomy" id="74312"/>
    <lineage>
        <taxon>Bacteria</taxon>
        <taxon>Pseudomonadati</taxon>
        <taxon>Pseudomonadota</taxon>
        <taxon>Alphaproteobacteria</taxon>
        <taxon>Caulobacterales</taxon>
        <taxon>Caulobacteraceae</taxon>
        <taxon>Brevundimonas</taxon>
    </lineage>
</organism>
<proteinExistence type="predicted"/>
<sequence>MKRRGESQMVQITGCDDFGWSWKRVDEDGVTVAEGKSSLAADAALAASEVAKRPFLQSRDGKMGR</sequence>
<keyword evidence="2" id="KW-1185">Reference proteome</keyword>
<evidence type="ECO:0000313" key="2">
    <source>
        <dbReference type="Proteomes" id="UP000545037"/>
    </source>
</evidence>
<dbReference type="EMBL" id="JACHOR010000003">
    <property type="protein sequence ID" value="MBB5746366.1"/>
    <property type="molecule type" value="Genomic_DNA"/>
</dbReference>